<dbReference type="KEGG" id="pif:PITG_04402"/>
<evidence type="ECO:0000313" key="3">
    <source>
        <dbReference type="Proteomes" id="UP000006643"/>
    </source>
</evidence>
<dbReference type="eggNOG" id="ENOG502RH1D">
    <property type="taxonomic scope" value="Eukaryota"/>
</dbReference>
<dbReference type="HOGENOM" id="CLU_2138384_0_0_1"/>
<proteinExistence type="predicted"/>
<dbReference type="InterPro" id="IPR008906">
    <property type="entry name" value="HATC_C_dom"/>
</dbReference>
<dbReference type="Proteomes" id="UP000006643">
    <property type="component" value="Unassembled WGS sequence"/>
</dbReference>
<evidence type="ECO:0000313" key="2">
    <source>
        <dbReference type="EMBL" id="EEY67384.1"/>
    </source>
</evidence>
<dbReference type="Pfam" id="PF05699">
    <property type="entry name" value="Dimer_Tnp_hAT"/>
    <property type="match status" value="1"/>
</dbReference>
<dbReference type="SUPFAM" id="SSF53098">
    <property type="entry name" value="Ribonuclease H-like"/>
    <property type="match status" value="1"/>
</dbReference>
<dbReference type="EMBL" id="DS028122">
    <property type="protein sequence ID" value="EEY67384.1"/>
    <property type="molecule type" value="Genomic_DNA"/>
</dbReference>
<reference evidence="3" key="1">
    <citation type="journal article" date="2009" name="Nature">
        <title>Genome sequence and analysis of the Irish potato famine pathogen Phytophthora infestans.</title>
        <authorList>
            <consortium name="The Broad Institute Genome Sequencing Platform"/>
            <person name="Haas B.J."/>
            <person name="Kamoun S."/>
            <person name="Zody M.C."/>
            <person name="Jiang R.H."/>
            <person name="Handsaker R.E."/>
            <person name="Cano L.M."/>
            <person name="Grabherr M."/>
            <person name="Kodira C.D."/>
            <person name="Raffaele S."/>
            <person name="Torto-Alalibo T."/>
            <person name="Bozkurt T.O."/>
            <person name="Ah-Fong A.M."/>
            <person name="Alvarado L."/>
            <person name="Anderson V.L."/>
            <person name="Armstrong M.R."/>
            <person name="Avrova A."/>
            <person name="Baxter L."/>
            <person name="Beynon J."/>
            <person name="Boevink P.C."/>
            <person name="Bollmann S.R."/>
            <person name="Bos J.I."/>
            <person name="Bulone V."/>
            <person name="Cai G."/>
            <person name="Cakir C."/>
            <person name="Carrington J.C."/>
            <person name="Chawner M."/>
            <person name="Conti L."/>
            <person name="Costanzo S."/>
            <person name="Ewan R."/>
            <person name="Fahlgren N."/>
            <person name="Fischbach M.A."/>
            <person name="Fugelstad J."/>
            <person name="Gilroy E.M."/>
            <person name="Gnerre S."/>
            <person name="Green P.J."/>
            <person name="Grenville-Briggs L.J."/>
            <person name="Griffith J."/>
            <person name="Grunwald N.J."/>
            <person name="Horn K."/>
            <person name="Horner N.R."/>
            <person name="Hu C.H."/>
            <person name="Huitema E."/>
            <person name="Jeong D.H."/>
            <person name="Jones A.M."/>
            <person name="Jones J.D."/>
            <person name="Jones R.W."/>
            <person name="Karlsson E.K."/>
            <person name="Kunjeti S.G."/>
            <person name="Lamour K."/>
            <person name="Liu Z."/>
            <person name="Ma L."/>
            <person name="Maclean D."/>
            <person name="Chibucos M.C."/>
            <person name="McDonald H."/>
            <person name="McWalters J."/>
            <person name="Meijer H.J."/>
            <person name="Morgan W."/>
            <person name="Morris P.F."/>
            <person name="Munro C.A."/>
            <person name="O'Neill K."/>
            <person name="Ospina-Giraldo M."/>
            <person name="Pinzon A."/>
            <person name="Pritchard L."/>
            <person name="Ramsahoye B."/>
            <person name="Ren Q."/>
            <person name="Restrepo S."/>
            <person name="Roy S."/>
            <person name="Sadanandom A."/>
            <person name="Savidor A."/>
            <person name="Schornack S."/>
            <person name="Schwartz D.C."/>
            <person name="Schumann U.D."/>
            <person name="Schwessinger B."/>
            <person name="Seyer L."/>
            <person name="Sharpe T."/>
            <person name="Silvar C."/>
            <person name="Song J."/>
            <person name="Studholme D.J."/>
            <person name="Sykes S."/>
            <person name="Thines M."/>
            <person name="van de Vondervoort P.J."/>
            <person name="Phuntumart V."/>
            <person name="Wawra S."/>
            <person name="Weide R."/>
            <person name="Win J."/>
            <person name="Young C."/>
            <person name="Zhou S."/>
            <person name="Fry W."/>
            <person name="Meyers B.C."/>
            <person name="van West P."/>
            <person name="Ristaino J."/>
            <person name="Govers F."/>
            <person name="Birch P.R."/>
            <person name="Whisson S.C."/>
            <person name="Judelson H.S."/>
            <person name="Nusbaum C."/>
        </authorList>
    </citation>
    <scope>NUCLEOTIDE SEQUENCE [LARGE SCALE GENOMIC DNA]</scope>
    <source>
        <strain evidence="3">T30-4</strain>
    </source>
</reference>
<dbReference type="GeneID" id="9466271"/>
<dbReference type="OrthoDB" id="128128at2759"/>
<feature type="domain" description="HAT C-terminal dimerisation" evidence="1">
    <location>
        <begin position="30"/>
        <end position="65"/>
    </location>
</feature>
<organism evidence="2 3">
    <name type="scientific">Phytophthora infestans (strain T30-4)</name>
    <name type="common">Potato late blight agent</name>
    <dbReference type="NCBI Taxonomy" id="403677"/>
    <lineage>
        <taxon>Eukaryota</taxon>
        <taxon>Sar</taxon>
        <taxon>Stramenopiles</taxon>
        <taxon>Oomycota</taxon>
        <taxon>Peronosporomycetes</taxon>
        <taxon>Peronosporales</taxon>
        <taxon>Peronosporaceae</taxon>
        <taxon>Phytophthora</taxon>
    </lineage>
</organism>
<dbReference type="RefSeq" id="XP_002906032.1">
    <property type="nucleotide sequence ID" value="XM_002905986.1"/>
</dbReference>
<accession>D0N171</accession>
<dbReference type="VEuPathDB" id="FungiDB:PITG_04402"/>
<dbReference type="InParanoid" id="D0N171"/>
<dbReference type="InterPro" id="IPR012337">
    <property type="entry name" value="RNaseH-like_sf"/>
</dbReference>
<sequence length="113" mass="13121">MVDYYHQIQERKRLKMTKITAYENLSFMKGTSVAVERLFSADKYVMTDRRSRLTPGMFEAIMFLKIFMDGDASVTRQDIATRRVALYLKLKKPVILEPNAVVTGLESPKLRLK</sequence>
<keyword evidence="3" id="KW-1185">Reference proteome</keyword>
<gene>
    <name evidence="2" type="ORF">PITG_04402</name>
</gene>
<evidence type="ECO:0000259" key="1">
    <source>
        <dbReference type="Pfam" id="PF05699"/>
    </source>
</evidence>
<dbReference type="AlphaFoldDB" id="D0N171"/>
<protein>
    <recommendedName>
        <fullName evidence="1">HAT C-terminal dimerisation domain-containing protein</fullName>
    </recommendedName>
</protein>
<dbReference type="GO" id="GO:0046983">
    <property type="term" value="F:protein dimerization activity"/>
    <property type="evidence" value="ECO:0007669"/>
    <property type="project" value="InterPro"/>
</dbReference>
<name>D0N171_PHYIT</name>